<evidence type="ECO:0000256" key="3">
    <source>
        <dbReference type="ARBA" id="ARBA00023157"/>
    </source>
</evidence>
<dbReference type="Gene3D" id="1.25.10.20">
    <property type="entry name" value="Vitellinogen, superhelical"/>
    <property type="match status" value="1"/>
</dbReference>
<keyword evidence="3" id="KW-1015">Disulfide bond</keyword>
<protein>
    <submittedName>
        <fullName evidence="6">Apolipophorin</fullName>
    </submittedName>
</protein>
<dbReference type="EMBL" id="VSRR010005256">
    <property type="protein sequence ID" value="MPC41967.1"/>
    <property type="molecule type" value="Genomic_DNA"/>
</dbReference>
<evidence type="ECO:0000256" key="4">
    <source>
        <dbReference type="ARBA" id="ARBA00023180"/>
    </source>
</evidence>
<dbReference type="Pfam" id="PF09172">
    <property type="entry name" value="Vit_open_b-sht"/>
    <property type="match status" value="1"/>
</dbReference>
<dbReference type="PANTHER" id="PTHR23345:SF15">
    <property type="entry name" value="VITELLOGENIN 1-RELATED"/>
    <property type="match status" value="1"/>
</dbReference>
<dbReference type="InterPro" id="IPR015819">
    <property type="entry name" value="Lipid_transp_b-sht_shell"/>
</dbReference>
<dbReference type="PANTHER" id="PTHR23345">
    <property type="entry name" value="VITELLOGENIN-RELATED"/>
    <property type="match status" value="1"/>
</dbReference>
<evidence type="ECO:0000259" key="5">
    <source>
        <dbReference type="SMART" id="SM01169"/>
    </source>
</evidence>
<dbReference type="InterPro" id="IPR050733">
    <property type="entry name" value="Vitellogenin/Apolipophorin"/>
</dbReference>
<dbReference type="InterPro" id="IPR011030">
    <property type="entry name" value="Lipovitellin_superhlx_dom"/>
</dbReference>
<keyword evidence="4" id="KW-0325">Glycoprotein</keyword>
<dbReference type="SMART" id="SM01169">
    <property type="entry name" value="DUF1943"/>
    <property type="match status" value="1"/>
</dbReference>
<dbReference type="InterPro" id="IPR015817">
    <property type="entry name" value="Vitellinogen_open_b-sht_sub1"/>
</dbReference>
<name>A0A5B7F8U5_PORTR</name>
<evidence type="ECO:0000313" key="6">
    <source>
        <dbReference type="EMBL" id="MPC41967.1"/>
    </source>
</evidence>
<proteinExistence type="predicted"/>
<dbReference type="InterPro" id="IPR001747">
    <property type="entry name" value="Vitellogenin_N"/>
</dbReference>
<comment type="caution">
    <text evidence="6">The sequence shown here is derived from an EMBL/GenBank/DDBJ whole genome shotgun (WGS) entry which is preliminary data.</text>
</comment>
<dbReference type="AlphaFoldDB" id="A0A5B7F8U5"/>
<reference evidence="6 7" key="1">
    <citation type="submission" date="2019-05" db="EMBL/GenBank/DDBJ databases">
        <title>Another draft genome of Portunus trituberculatus and its Hox gene families provides insights of decapod evolution.</title>
        <authorList>
            <person name="Jeong J.-H."/>
            <person name="Song I."/>
            <person name="Kim S."/>
            <person name="Choi T."/>
            <person name="Kim D."/>
            <person name="Ryu S."/>
            <person name="Kim W."/>
        </authorList>
    </citation>
    <scope>NUCLEOTIDE SEQUENCE [LARGE SCALE GENOMIC DNA]</scope>
    <source>
        <tissue evidence="6">Muscle</tissue>
    </source>
</reference>
<sequence>MPVSHSQSDVAGECETHYHRLNSENDKVVLNKTKHNCLSNVHLPHLLHSHSSSPTMTVMPHFRSNQECRMESQGGVWQNVECQQEVEVDGPLAPTKDSVTLSMSSSLVLETSRSDGNQQAFHQDHILRRESLRMKLEEVVMGGQAQEASHILAQVADTMEVLAMEEGRKEVEWPRMFSHLVNLMGLVQHEQDLEEIWDDYIDQDNYKSIVLDGLLACDSGPCIGLVTRLAILMSPVRLIYFSFNRTFLNYVKEEVGEGCGWNQTSQQQHRVKFALRALGNAGVVPQDNFPEKCYKPAASQEGQDLARLAAQLTLNNKFNTNPFQASRNYRLAQFSEAMGFGGIVDGNVVFSPESYLPQTAALNLTLQLLGKSVNVFEIGGNFKRMEDYVSGIERFFEKGSYFENEDLKNLLKNLRPKREVSTGKLEQYQTMYNEAKIKKGAIEGRNEEPKASMYLRVFGNEMLNSENVLKSDPLKMLQETLQHLSSPRAFQLDLPKTEVVKIYSSVKIALYSNTDQGWSDLAAHSDPGESEGCSSKALSDIIGLQVCHVERSTKIIDTDVASSEPYEKKIVISKTDNFDKFVFSLRQAKNAFEAIIDTPGSSVDRRVSVVVNSHGNGMDSTIVVPRRKVEGEYEWSPTLKKVTLKYYQDSEVHGELDVNLQVVKEGANMRHTPHIVLSWPGLLEVRANGSLLLGPQSIGWNGTVMSSLQSQPAVSQGHWKVVGDQHQASARVNVEQYYASISGSVLRESAITVVEAKSEYGTDSAQPNMLSFSAHFTEKLENKDKSLQGHISIQSSQAEASVNLDVRHQPAHTAVNASISHPNAEVSDGDFQAEAEVRLGTLGYTKISVSHLLQCHPFHALAGLHLQFNDHLLQAGYNVDLSRPDQTEIMVSGAVGGASAVFHMEAQHTNTQPFQGLVKVFGGYNEKQVGVILHTTSDDAWQSFNGSMEG</sequence>
<dbReference type="Proteomes" id="UP000324222">
    <property type="component" value="Unassembled WGS sequence"/>
</dbReference>
<dbReference type="GO" id="GO:0045735">
    <property type="term" value="F:nutrient reservoir activity"/>
    <property type="evidence" value="ECO:0007669"/>
    <property type="project" value="UniProtKB-KW"/>
</dbReference>
<dbReference type="InterPro" id="IPR015255">
    <property type="entry name" value="Vitellinogen_open_b-sht"/>
</dbReference>
<evidence type="ECO:0000256" key="1">
    <source>
        <dbReference type="ARBA" id="ARBA00022729"/>
    </source>
</evidence>
<evidence type="ECO:0000256" key="2">
    <source>
        <dbReference type="ARBA" id="ARBA00022761"/>
    </source>
</evidence>
<organism evidence="6 7">
    <name type="scientific">Portunus trituberculatus</name>
    <name type="common">Swimming crab</name>
    <name type="synonym">Neptunus trituberculatus</name>
    <dbReference type="NCBI Taxonomy" id="210409"/>
    <lineage>
        <taxon>Eukaryota</taxon>
        <taxon>Metazoa</taxon>
        <taxon>Ecdysozoa</taxon>
        <taxon>Arthropoda</taxon>
        <taxon>Crustacea</taxon>
        <taxon>Multicrustacea</taxon>
        <taxon>Malacostraca</taxon>
        <taxon>Eumalacostraca</taxon>
        <taxon>Eucarida</taxon>
        <taxon>Decapoda</taxon>
        <taxon>Pleocyemata</taxon>
        <taxon>Brachyura</taxon>
        <taxon>Eubrachyura</taxon>
        <taxon>Portunoidea</taxon>
        <taxon>Portunidae</taxon>
        <taxon>Portuninae</taxon>
        <taxon>Portunus</taxon>
    </lineage>
</organism>
<keyword evidence="1" id="KW-0732">Signal</keyword>
<keyword evidence="2" id="KW-0758">Storage protein</keyword>
<dbReference type="OrthoDB" id="5956066at2759"/>
<dbReference type="Gene3D" id="2.20.50.20">
    <property type="entry name" value="Lipovitellin. Chain A, domain 3"/>
    <property type="match status" value="1"/>
</dbReference>
<dbReference type="GO" id="GO:0005319">
    <property type="term" value="F:lipid transporter activity"/>
    <property type="evidence" value="ECO:0007669"/>
    <property type="project" value="InterPro"/>
</dbReference>
<evidence type="ECO:0000313" key="7">
    <source>
        <dbReference type="Proteomes" id="UP000324222"/>
    </source>
</evidence>
<dbReference type="InterPro" id="IPR015816">
    <property type="entry name" value="Vitellinogen_b-sht_N"/>
</dbReference>
<accession>A0A5B7F8U5</accession>
<dbReference type="SUPFAM" id="SSF56968">
    <property type="entry name" value="Lipovitellin-phosvitin complex, beta-sheet shell regions"/>
    <property type="match status" value="1"/>
</dbReference>
<feature type="domain" description="Vitellinogen open beta-sheet" evidence="5">
    <location>
        <begin position="324"/>
        <end position="592"/>
    </location>
</feature>
<dbReference type="Gene3D" id="2.30.230.10">
    <property type="entry name" value="Lipovitellin, beta-sheet shell regions, chain A"/>
    <property type="match status" value="1"/>
</dbReference>
<keyword evidence="7" id="KW-1185">Reference proteome</keyword>
<dbReference type="Pfam" id="PF01347">
    <property type="entry name" value="Vitellogenin_N"/>
    <property type="match status" value="1"/>
</dbReference>
<gene>
    <name evidence="6" type="primary">APLP_11</name>
    <name evidence="6" type="ORF">E2C01_035580</name>
</gene>